<reference evidence="1 2" key="1">
    <citation type="submission" date="2019-10" db="EMBL/GenBank/DDBJ databases">
        <title>Gracilibacillus sp. nov. isolated from rice seeds.</title>
        <authorList>
            <person name="He S."/>
        </authorList>
    </citation>
    <scope>NUCLEOTIDE SEQUENCE [LARGE SCALE GENOMIC DNA]</scope>
    <source>
        <strain evidence="1 2">TD8</strain>
    </source>
</reference>
<dbReference type="OrthoDB" id="2969753at2"/>
<evidence type="ECO:0000313" key="1">
    <source>
        <dbReference type="EMBL" id="KAB8128613.1"/>
    </source>
</evidence>
<comment type="caution">
    <text evidence="1">The sequence shown here is derived from an EMBL/GenBank/DDBJ whole genome shotgun (WGS) entry which is preliminary data.</text>
</comment>
<evidence type="ECO:0000313" key="2">
    <source>
        <dbReference type="Proteomes" id="UP000480246"/>
    </source>
</evidence>
<sequence length="94" mass="11114">MNGFKKMILLRKLQSLDPVTLYNYAKQYEIPLTKEQAEKISQHLKNNSYDPTRASDRTQMLKKLAQITDLKTAQKCQQIFQKLIKEYGIEDMFQ</sequence>
<dbReference type="AlphaFoldDB" id="A0A7C8KR18"/>
<dbReference type="EMBL" id="WEID01000081">
    <property type="protein sequence ID" value="KAB8128613.1"/>
    <property type="molecule type" value="Genomic_DNA"/>
</dbReference>
<proteinExistence type="predicted"/>
<gene>
    <name evidence="1" type="ORF">F9U64_15905</name>
</gene>
<protein>
    <submittedName>
        <fullName evidence="1">DUF2624 family protein</fullName>
    </submittedName>
</protein>
<dbReference type="InterPro" id="IPR020277">
    <property type="entry name" value="DUF2624"/>
</dbReference>
<organism evidence="1 2">
    <name type="scientific">Gracilibacillus oryzae</name>
    <dbReference type="NCBI Taxonomy" id="1672701"/>
    <lineage>
        <taxon>Bacteria</taxon>
        <taxon>Bacillati</taxon>
        <taxon>Bacillota</taxon>
        <taxon>Bacilli</taxon>
        <taxon>Bacillales</taxon>
        <taxon>Bacillaceae</taxon>
        <taxon>Gracilibacillus</taxon>
    </lineage>
</organism>
<keyword evidence="2" id="KW-1185">Reference proteome</keyword>
<name>A0A7C8KR18_9BACI</name>
<dbReference type="Proteomes" id="UP000480246">
    <property type="component" value="Unassembled WGS sequence"/>
</dbReference>
<dbReference type="Pfam" id="PF11116">
    <property type="entry name" value="DUF2624"/>
    <property type="match status" value="1"/>
</dbReference>
<accession>A0A7C8KR18</accession>
<dbReference type="RefSeq" id="WP_153405826.1">
    <property type="nucleotide sequence ID" value="NZ_ML762438.1"/>
</dbReference>